<protein>
    <submittedName>
        <fullName evidence="11">General substrate transporter</fullName>
    </submittedName>
</protein>
<dbReference type="InterPro" id="IPR036259">
    <property type="entry name" value="MFS_trans_sf"/>
</dbReference>
<dbReference type="PANTHER" id="PTHR48022">
    <property type="entry name" value="PLASTIDIC GLUCOSE TRANSPORTER 4"/>
    <property type="match status" value="1"/>
</dbReference>
<organism evidence="11 12">
    <name type="scientific">Phascolomyces articulosus</name>
    <dbReference type="NCBI Taxonomy" id="60185"/>
    <lineage>
        <taxon>Eukaryota</taxon>
        <taxon>Fungi</taxon>
        <taxon>Fungi incertae sedis</taxon>
        <taxon>Mucoromycota</taxon>
        <taxon>Mucoromycotina</taxon>
        <taxon>Mucoromycetes</taxon>
        <taxon>Mucorales</taxon>
        <taxon>Lichtheimiaceae</taxon>
        <taxon>Phascolomyces</taxon>
    </lineage>
</organism>
<name>A0AAD5K2W3_9FUNG</name>
<feature type="transmembrane region" description="Helical" evidence="9">
    <location>
        <begin position="370"/>
        <end position="397"/>
    </location>
</feature>
<feature type="transmembrane region" description="Helical" evidence="9">
    <location>
        <begin position="314"/>
        <end position="331"/>
    </location>
</feature>
<feature type="transmembrane region" description="Helical" evidence="9">
    <location>
        <begin position="435"/>
        <end position="458"/>
    </location>
</feature>
<keyword evidence="3 7" id="KW-0813">Transport</keyword>
<feature type="domain" description="Major facilitator superfamily (MFS) profile" evidence="10">
    <location>
        <begin position="17"/>
        <end position="462"/>
    </location>
</feature>
<evidence type="ECO:0000256" key="1">
    <source>
        <dbReference type="ARBA" id="ARBA00004141"/>
    </source>
</evidence>
<dbReference type="Proteomes" id="UP001209540">
    <property type="component" value="Unassembled WGS sequence"/>
</dbReference>
<dbReference type="InterPro" id="IPR005828">
    <property type="entry name" value="MFS_sugar_transport-like"/>
</dbReference>
<evidence type="ECO:0000259" key="10">
    <source>
        <dbReference type="PROSITE" id="PS50850"/>
    </source>
</evidence>
<dbReference type="InterPro" id="IPR050360">
    <property type="entry name" value="MFS_Sugar_Transporters"/>
</dbReference>
<dbReference type="InterPro" id="IPR005829">
    <property type="entry name" value="Sugar_transporter_CS"/>
</dbReference>
<comment type="subcellular location">
    <subcellularLocation>
        <location evidence="1">Membrane</location>
        <topology evidence="1">Multi-pass membrane protein</topology>
    </subcellularLocation>
</comment>
<accession>A0AAD5K2W3</accession>
<evidence type="ECO:0000256" key="5">
    <source>
        <dbReference type="ARBA" id="ARBA00022989"/>
    </source>
</evidence>
<evidence type="ECO:0000313" key="11">
    <source>
        <dbReference type="EMBL" id="KAI9252882.1"/>
    </source>
</evidence>
<feature type="transmembrane region" description="Helical" evidence="9">
    <location>
        <begin position="12"/>
        <end position="30"/>
    </location>
</feature>
<dbReference type="InterPro" id="IPR020846">
    <property type="entry name" value="MFS_dom"/>
</dbReference>
<dbReference type="GO" id="GO:0016020">
    <property type="term" value="C:membrane"/>
    <property type="evidence" value="ECO:0007669"/>
    <property type="project" value="UniProtKB-SubCell"/>
</dbReference>
<reference evidence="11" key="2">
    <citation type="submission" date="2023-02" db="EMBL/GenBank/DDBJ databases">
        <authorList>
            <consortium name="DOE Joint Genome Institute"/>
            <person name="Mondo S.J."/>
            <person name="Chang Y."/>
            <person name="Wang Y."/>
            <person name="Ahrendt S."/>
            <person name="Andreopoulos W."/>
            <person name="Barry K."/>
            <person name="Beard J."/>
            <person name="Benny G.L."/>
            <person name="Blankenship S."/>
            <person name="Bonito G."/>
            <person name="Cuomo C."/>
            <person name="Desiro A."/>
            <person name="Gervers K.A."/>
            <person name="Hundley H."/>
            <person name="Kuo A."/>
            <person name="LaButti K."/>
            <person name="Lang B.F."/>
            <person name="Lipzen A."/>
            <person name="O'Donnell K."/>
            <person name="Pangilinan J."/>
            <person name="Reynolds N."/>
            <person name="Sandor L."/>
            <person name="Smith M.W."/>
            <person name="Tsang A."/>
            <person name="Grigoriev I.V."/>
            <person name="Stajich J.E."/>
            <person name="Spatafora J.W."/>
        </authorList>
    </citation>
    <scope>NUCLEOTIDE SEQUENCE</scope>
    <source>
        <strain evidence="11">RSA 2281</strain>
    </source>
</reference>
<feature type="transmembrane region" description="Helical" evidence="9">
    <location>
        <begin position="409"/>
        <end position="429"/>
    </location>
</feature>
<keyword evidence="6 9" id="KW-0472">Membrane</keyword>
<feature type="transmembrane region" description="Helical" evidence="9">
    <location>
        <begin position="108"/>
        <end position="132"/>
    </location>
</feature>
<comment type="caution">
    <text evidence="11">The sequence shown here is derived from an EMBL/GenBank/DDBJ whole genome shotgun (WGS) entry which is preliminary data.</text>
</comment>
<gene>
    <name evidence="11" type="ORF">BDA99DRAFT_587531</name>
</gene>
<evidence type="ECO:0000256" key="3">
    <source>
        <dbReference type="ARBA" id="ARBA00022448"/>
    </source>
</evidence>
<dbReference type="AlphaFoldDB" id="A0AAD5K2W3"/>
<evidence type="ECO:0000256" key="9">
    <source>
        <dbReference type="SAM" id="Phobius"/>
    </source>
</evidence>
<feature type="transmembrane region" description="Helical" evidence="9">
    <location>
        <begin position="338"/>
        <end position="358"/>
    </location>
</feature>
<proteinExistence type="inferred from homology"/>
<keyword evidence="12" id="KW-1185">Reference proteome</keyword>
<feature type="transmembrane region" description="Helical" evidence="9">
    <location>
        <begin position="58"/>
        <end position="78"/>
    </location>
</feature>
<dbReference type="Gene3D" id="1.20.1250.20">
    <property type="entry name" value="MFS general substrate transporter like domains"/>
    <property type="match status" value="1"/>
</dbReference>
<dbReference type="PROSITE" id="PS00216">
    <property type="entry name" value="SUGAR_TRANSPORT_1"/>
    <property type="match status" value="1"/>
</dbReference>
<dbReference type="SUPFAM" id="SSF103473">
    <property type="entry name" value="MFS general substrate transporter"/>
    <property type="match status" value="1"/>
</dbReference>
<dbReference type="InterPro" id="IPR003663">
    <property type="entry name" value="Sugar/inositol_transpt"/>
</dbReference>
<feature type="transmembrane region" description="Helical" evidence="9">
    <location>
        <begin position="85"/>
        <end position="102"/>
    </location>
</feature>
<evidence type="ECO:0000256" key="8">
    <source>
        <dbReference type="SAM" id="MobiDB-lite"/>
    </source>
</evidence>
<dbReference type="GO" id="GO:0005351">
    <property type="term" value="F:carbohydrate:proton symporter activity"/>
    <property type="evidence" value="ECO:0007669"/>
    <property type="project" value="TreeGrafter"/>
</dbReference>
<keyword evidence="5 9" id="KW-1133">Transmembrane helix</keyword>
<reference evidence="11" key="1">
    <citation type="journal article" date="2022" name="IScience">
        <title>Evolution of zygomycete secretomes and the origins of terrestrial fungal ecologies.</title>
        <authorList>
            <person name="Chang Y."/>
            <person name="Wang Y."/>
            <person name="Mondo S."/>
            <person name="Ahrendt S."/>
            <person name="Andreopoulos W."/>
            <person name="Barry K."/>
            <person name="Beard J."/>
            <person name="Benny G.L."/>
            <person name="Blankenship S."/>
            <person name="Bonito G."/>
            <person name="Cuomo C."/>
            <person name="Desiro A."/>
            <person name="Gervers K.A."/>
            <person name="Hundley H."/>
            <person name="Kuo A."/>
            <person name="LaButti K."/>
            <person name="Lang B.F."/>
            <person name="Lipzen A."/>
            <person name="O'Donnell K."/>
            <person name="Pangilinan J."/>
            <person name="Reynolds N."/>
            <person name="Sandor L."/>
            <person name="Smith M.E."/>
            <person name="Tsang A."/>
            <person name="Grigoriev I.V."/>
            <person name="Stajich J.E."/>
            <person name="Spatafora J.W."/>
        </authorList>
    </citation>
    <scope>NUCLEOTIDE SEQUENCE</scope>
    <source>
        <strain evidence="11">RSA 2281</strain>
    </source>
</reference>
<feature type="compositionally biased region" description="Polar residues" evidence="8">
    <location>
        <begin position="502"/>
        <end position="513"/>
    </location>
</feature>
<evidence type="ECO:0000313" key="12">
    <source>
        <dbReference type="Proteomes" id="UP001209540"/>
    </source>
</evidence>
<dbReference type="Pfam" id="PF00083">
    <property type="entry name" value="Sugar_tr"/>
    <property type="match status" value="1"/>
</dbReference>
<dbReference type="NCBIfam" id="TIGR00879">
    <property type="entry name" value="SP"/>
    <property type="match status" value="1"/>
</dbReference>
<feature type="transmembrane region" description="Helical" evidence="9">
    <location>
        <begin position="274"/>
        <end position="294"/>
    </location>
</feature>
<dbReference type="PRINTS" id="PR00171">
    <property type="entry name" value="SUGRTRNSPORT"/>
</dbReference>
<keyword evidence="4 9" id="KW-0812">Transmembrane</keyword>
<feature type="transmembrane region" description="Helical" evidence="9">
    <location>
        <begin position="176"/>
        <end position="199"/>
    </location>
</feature>
<evidence type="ECO:0000256" key="6">
    <source>
        <dbReference type="ARBA" id="ARBA00023136"/>
    </source>
</evidence>
<dbReference type="PANTHER" id="PTHR48022:SF78">
    <property type="entry name" value="MONOSACCHARIDE TRANSPORTER, PUTATIVE (AFU_ORTHOLOGUE AFUA_2G02110)-RELATED"/>
    <property type="match status" value="1"/>
</dbReference>
<evidence type="ECO:0000256" key="4">
    <source>
        <dbReference type="ARBA" id="ARBA00022692"/>
    </source>
</evidence>
<comment type="similarity">
    <text evidence="2 7">Belongs to the major facilitator superfamily. Sugar transporter (TC 2.A.1.1) family.</text>
</comment>
<dbReference type="PROSITE" id="PS50850">
    <property type="entry name" value="MFS"/>
    <property type="match status" value="1"/>
</dbReference>
<evidence type="ECO:0000256" key="2">
    <source>
        <dbReference type="ARBA" id="ARBA00010992"/>
    </source>
</evidence>
<feature type="region of interest" description="Disordered" evidence="8">
    <location>
        <begin position="498"/>
        <end position="526"/>
    </location>
</feature>
<dbReference type="FunFam" id="1.20.1250.20:FF:000090">
    <property type="entry name" value="MFS sugar transporter, putative"/>
    <property type="match status" value="1"/>
</dbReference>
<feature type="compositionally biased region" description="Basic and acidic residues" evidence="8">
    <location>
        <begin position="514"/>
        <end position="526"/>
    </location>
</feature>
<feature type="transmembrane region" description="Helical" evidence="9">
    <location>
        <begin position="144"/>
        <end position="164"/>
    </location>
</feature>
<dbReference type="EMBL" id="JAIXMP010000027">
    <property type="protein sequence ID" value="KAI9252882.1"/>
    <property type="molecule type" value="Genomic_DNA"/>
</dbReference>
<sequence length="526" mass="58504">MWKVIDSFHGKSLVIAINIACGFSIFAFGYDQGLMAGVNVTDSYLDIMDLHGKEEMRGGVVASYYCGSLIGSFVGGWTGDKLGRIKCIALGCLWGIVGATLQTAAMNVPWMICSRIVTGVATGYLNAIVPVWSAETSHATSRGMFIAMEFTLNIFGVVVAYWIAFGMSFTDQTNSVSWRFPIAFQMLPQIILFTMIFFFPESPRWLLKNGREKECLEVLAALRGDGDQKHPEVVREFKEIEETLRLENNEGGEPSFYKMMFEKDQLNIPRRVHLTVWLQIIQQLVGIGVITIYAPEVFINSAGFSRFVSQLLSGINNISYMFSTLVAVFTLDRWGRRFTMFYGAVGQGIALLMVAILTKPEIISQNPTGYGIGTTVFIFAYTALFGMTWLTVTWLYPVEIYPLRVRARGGAWSTIGWSIGNGLVTLSTPPLLARIGWATFLLYAGFNFLAIPVIWALYPETANLTLEELDVIFSTKAILVKSAEKELRGRGIDPKDPLAHLLNNSNSGVSSTKQYEKQEIPIDEKA</sequence>
<evidence type="ECO:0000256" key="7">
    <source>
        <dbReference type="RuleBase" id="RU003346"/>
    </source>
</evidence>